<evidence type="ECO:0000259" key="1">
    <source>
        <dbReference type="SMART" id="SM00954"/>
    </source>
</evidence>
<proteinExistence type="predicted"/>
<dbReference type="GO" id="GO:0015969">
    <property type="term" value="P:guanosine tetraphosphate metabolic process"/>
    <property type="evidence" value="ECO:0007669"/>
    <property type="project" value="InterPro"/>
</dbReference>
<organism evidence="2 3">
    <name type="scientific">Cystobacter fuscus (strain ATCC 25194 / DSM 2262 / NBRC 100088 / M29)</name>
    <dbReference type="NCBI Taxonomy" id="1242864"/>
    <lineage>
        <taxon>Bacteria</taxon>
        <taxon>Pseudomonadati</taxon>
        <taxon>Myxococcota</taxon>
        <taxon>Myxococcia</taxon>
        <taxon>Myxococcales</taxon>
        <taxon>Cystobacterineae</taxon>
        <taxon>Archangiaceae</taxon>
        <taxon>Cystobacter</taxon>
    </lineage>
</organism>
<evidence type="ECO:0000313" key="3">
    <source>
        <dbReference type="Proteomes" id="UP000011682"/>
    </source>
</evidence>
<dbReference type="PANTHER" id="PTHR41773:SF1">
    <property type="entry name" value="RELA_SPOT DOMAIN-CONTAINING PROTEIN"/>
    <property type="match status" value="1"/>
</dbReference>
<protein>
    <recommendedName>
        <fullName evidence="1">RelA/SpoT domain-containing protein</fullName>
    </recommendedName>
</protein>
<dbReference type="SMART" id="SM00954">
    <property type="entry name" value="RelA_SpoT"/>
    <property type="match status" value="1"/>
</dbReference>
<keyword evidence="3" id="KW-1185">Reference proteome</keyword>
<dbReference type="eggNOG" id="COG2357">
    <property type="taxonomic scope" value="Bacteria"/>
</dbReference>
<gene>
    <name evidence="2" type="ORF">D187_007845</name>
</gene>
<dbReference type="SUPFAM" id="SSF81301">
    <property type="entry name" value="Nucleotidyltransferase"/>
    <property type="match status" value="1"/>
</dbReference>
<dbReference type="CDD" id="cd05399">
    <property type="entry name" value="NT_Rel-Spo_like"/>
    <property type="match status" value="1"/>
</dbReference>
<dbReference type="EMBL" id="ANAH02000066">
    <property type="protein sequence ID" value="EPX56503.1"/>
    <property type="molecule type" value="Genomic_DNA"/>
</dbReference>
<evidence type="ECO:0000313" key="2">
    <source>
        <dbReference type="EMBL" id="EPX56503.1"/>
    </source>
</evidence>
<dbReference type="PANTHER" id="PTHR41773">
    <property type="entry name" value="GTP PYROPHOSPHATASE-RELATED"/>
    <property type="match status" value="1"/>
</dbReference>
<comment type="caution">
    <text evidence="2">The sequence shown here is derived from an EMBL/GenBank/DDBJ whole genome shotgun (WGS) entry which is preliminary data.</text>
</comment>
<accession>S9QJ62</accession>
<feature type="domain" description="RelA/SpoT" evidence="1">
    <location>
        <begin position="44"/>
        <end position="168"/>
    </location>
</feature>
<dbReference type="Pfam" id="PF04607">
    <property type="entry name" value="RelA_SpoT"/>
    <property type="match status" value="1"/>
</dbReference>
<dbReference type="Gene3D" id="1.10.287.860">
    <property type="entry name" value="Nucleotidyltransferase"/>
    <property type="match status" value="1"/>
</dbReference>
<dbReference type="OrthoDB" id="9789634at2"/>
<sequence length="365" mass="42387">MIYHELLDAYLRRQASFEALGQSLHARLKEVLKSGGVDVHAVSYRVKNPKSLAHKLGRPDKTYQRLDDITDLIGLRVITYFDDSVDQVDSLIKEHFRIDPKRSVDKRRRHDPHSFGYVALHSICYPPEDLLREHPDWDWPFEIQIRTILQHAWAEIEHDLGYKSAESVPLPVRRRFSRLAGLLELADSEFVELQRSMKDYIRKVAQQAQLAPDTLELDTVSLQSLTQGGPVADLDRMLAERLCKPLSPTPFYPAYVTRMLRLVELGDQSRILKRLEVFSSRLLAFAERYFRFTTEAWGFGAEKLHSVQRGYSLLLLAHWQALGQAEQASLRLENMKSFYQQIDYPHDEAEARRIARLFVKGFADW</sequence>
<dbReference type="InterPro" id="IPR043519">
    <property type="entry name" value="NT_sf"/>
</dbReference>
<dbReference type="RefSeq" id="WP_002620797.1">
    <property type="nucleotide sequence ID" value="NZ_ANAH02000066.1"/>
</dbReference>
<dbReference type="AlphaFoldDB" id="S9QJ62"/>
<dbReference type="InterPro" id="IPR007685">
    <property type="entry name" value="RelA_SpoT"/>
</dbReference>
<dbReference type="Gene3D" id="3.30.460.10">
    <property type="entry name" value="Beta Polymerase, domain 2"/>
    <property type="match status" value="1"/>
</dbReference>
<reference evidence="2" key="1">
    <citation type="submission" date="2013-05" db="EMBL/GenBank/DDBJ databases">
        <title>Genome assembly of Cystobacter fuscus DSM 2262.</title>
        <authorList>
            <person name="Sharma G."/>
            <person name="Khatri I."/>
            <person name="Kaur C."/>
            <person name="Mayilraj S."/>
            <person name="Subramanian S."/>
        </authorList>
    </citation>
    <scope>NUCLEOTIDE SEQUENCE [LARGE SCALE GENOMIC DNA]</scope>
    <source>
        <strain evidence="2">DSM 2262</strain>
    </source>
</reference>
<dbReference type="Proteomes" id="UP000011682">
    <property type="component" value="Unassembled WGS sequence"/>
</dbReference>
<name>S9QJ62_CYSF2</name>